<feature type="coiled-coil region" evidence="1">
    <location>
        <begin position="327"/>
        <end position="361"/>
    </location>
</feature>
<dbReference type="Proteomes" id="UP000688137">
    <property type="component" value="Unassembled WGS sequence"/>
</dbReference>
<gene>
    <name evidence="3" type="ORF">PPRIM_AZ9-3.1.T0250099</name>
</gene>
<feature type="coiled-coil region" evidence="1">
    <location>
        <begin position="206"/>
        <end position="251"/>
    </location>
</feature>
<dbReference type="PANTHER" id="PTHR46518:SF1">
    <property type="entry name" value="OUTER DYNEIN ARM-DOCKING COMPLEX SUBUNIT 3"/>
    <property type="match status" value="1"/>
</dbReference>
<organism evidence="3 4">
    <name type="scientific">Paramecium primaurelia</name>
    <dbReference type="NCBI Taxonomy" id="5886"/>
    <lineage>
        <taxon>Eukaryota</taxon>
        <taxon>Sar</taxon>
        <taxon>Alveolata</taxon>
        <taxon>Ciliophora</taxon>
        <taxon>Intramacronucleata</taxon>
        <taxon>Oligohymenophorea</taxon>
        <taxon>Peniculida</taxon>
        <taxon>Parameciidae</taxon>
        <taxon>Paramecium</taxon>
    </lineage>
</organism>
<evidence type="ECO:0000313" key="4">
    <source>
        <dbReference type="Proteomes" id="UP000688137"/>
    </source>
</evidence>
<feature type="compositionally biased region" description="Basic and acidic residues" evidence="2">
    <location>
        <begin position="535"/>
        <end position="565"/>
    </location>
</feature>
<feature type="coiled-coil region" evidence="1">
    <location>
        <begin position="90"/>
        <end position="117"/>
    </location>
</feature>
<evidence type="ECO:0000256" key="1">
    <source>
        <dbReference type="SAM" id="Coils"/>
    </source>
</evidence>
<dbReference type="InterPro" id="IPR033192">
    <property type="entry name" value="ODAD3"/>
</dbReference>
<protein>
    <submittedName>
        <fullName evidence="3">Uncharacterized protein</fullName>
    </submittedName>
</protein>
<dbReference type="GO" id="GO:0097542">
    <property type="term" value="C:ciliary tip"/>
    <property type="evidence" value="ECO:0007669"/>
    <property type="project" value="TreeGrafter"/>
</dbReference>
<proteinExistence type="predicted"/>
<dbReference type="AlphaFoldDB" id="A0A8S1KW03"/>
<keyword evidence="4" id="KW-1185">Reference proteome</keyword>
<dbReference type="OMA" id="FQMEERE"/>
<feature type="compositionally biased region" description="Low complexity" evidence="2">
    <location>
        <begin position="506"/>
        <end position="517"/>
    </location>
</feature>
<feature type="compositionally biased region" description="Basic and acidic residues" evidence="2">
    <location>
        <begin position="485"/>
        <end position="502"/>
    </location>
</feature>
<accession>A0A8S1KW03</accession>
<name>A0A8S1KW03_PARPR</name>
<dbReference type="GO" id="GO:0035253">
    <property type="term" value="C:ciliary rootlet"/>
    <property type="evidence" value="ECO:0007669"/>
    <property type="project" value="TreeGrafter"/>
</dbReference>
<dbReference type="GO" id="GO:0036064">
    <property type="term" value="C:ciliary basal body"/>
    <property type="evidence" value="ECO:0007669"/>
    <property type="project" value="TreeGrafter"/>
</dbReference>
<dbReference type="GO" id="GO:0036158">
    <property type="term" value="P:outer dynein arm assembly"/>
    <property type="evidence" value="ECO:0007669"/>
    <property type="project" value="InterPro"/>
</dbReference>
<dbReference type="EMBL" id="CAJJDM010000023">
    <property type="protein sequence ID" value="CAD8056876.1"/>
    <property type="molecule type" value="Genomic_DNA"/>
</dbReference>
<sequence length="565" mass="66306">MQQKEDSQIFSASPRNKTERLASSQVVALRSIQKAIKKQDLSVILGSLNNYNGSPSQQNDSFQLFQMEEREVHQQLGDLRKEYDAYHTQSLRADKEIQQFKDQIQKLSLEEAELIDNATWLTKELETSKSDYILAKQRFEESQMSEKSYNHVLSRLKHDVLCFKKKVNEMVDMLHKIKAEAQQADVKQWESIQLNKMTRKLCDEMMNNIEIEKNNRKRQIAQYNQQIKVQLAAKEKRNERIMKQKEIAEHASNDKDANEKKWRRLLLTHKVVHSLLKNKMEKEMKKFQIVEGAFQEIKTATGIQEAQDIVQKFLTKESTYGSLLGTIAESEKKIDHLKRKNENLKNKLQSLKDEVQVMEMSAKPSKKGVDSEFYKQFYNIDEKAKKAEIMKQKLYTWSIKMLSKLEKSKFSQQDDRTNLHILYPRGKDVELFEYLQKIIIEDIDSSKPEEILQVIGEVNRSQIRNDTLNEEYLKKNVRVKYKKPTQRENLKRTKSMDSKADLSNRSFSQFGQSSDSSPEQSFYESESDGNTIDENSEKNHFNQLIDEAKQIKKPKKKDENSYGKN</sequence>
<feature type="region of interest" description="Disordered" evidence="2">
    <location>
        <begin position="483"/>
        <end position="565"/>
    </location>
</feature>
<evidence type="ECO:0000313" key="3">
    <source>
        <dbReference type="EMBL" id="CAD8056876.1"/>
    </source>
</evidence>
<feature type="compositionally biased region" description="Polar residues" evidence="2">
    <location>
        <begin position="518"/>
        <end position="533"/>
    </location>
</feature>
<reference evidence="3" key="1">
    <citation type="submission" date="2021-01" db="EMBL/GenBank/DDBJ databases">
        <authorList>
            <consortium name="Genoscope - CEA"/>
            <person name="William W."/>
        </authorList>
    </citation>
    <scope>NUCLEOTIDE SEQUENCE</scope>
</reference>
<dbReference type="PANTHER" id="PTHR46518">
    <property type="entry name" value="COILED-COIL DOMAIN-CONTAINING PROTEIN 151"/>
    <property type="match status" value="1"/>
</dbReference>
<keyword evidence="1" id="KW-0175">Coiled coil</keyword>
<evidence type="ECO:0000256" key="2">
    <source>
        <dbReference type="SAM" id="MobiDB-lite"/>
    </source>
</evidence>
<dbReference type="GO" id="GO:0003341">
    <property type="term" value="P:cilium movement"/>
    <property type="evidence" value="ECO:0007669"/>
    <property type="project" value="InterPro"/>
</dbReference>
<comment type="caution">
    <text evidence="3">The sequence shown here is derived from an EMBL/GenBank/DDBJ whole genome shotgun (WGS) entry which is preliminary data.</text>
</comment>